<comment type="catalytic activity">
    <reaction evidence="4">
        <text>1D-myo-inositol 2-acetamido-2-deoxy-alpha-D-glucopyranoside + H2O = 1D-myo-inositol 2-amino-2-deoxy-alpha-D-glucopyranoside + acetate</text>
        <dbReference type="Rhea" id="RHEA:26180"/>
        <dbReference type="ChEBI" id="CHEBI:15377"/>
        <dbReference type="ChEBI" id="CHEBI:30089"/>
        <dbReference type="ChEBI" id="CHEBI:52442"/>
        <dbReference type="ChEBI" id="CHEBI:58886"/>
        <dbReference type="EC" id="3.5.1.103"/>
    </reaction>
</comment>
<dbReference type="Proteomes" id="UP000267536">
    <property type="component" value="Unassembled WGS sequence"/>
</dbReference>
<feature type="binding site" evidence="4">
    <location>
        <position position="21"/>
    </location>
    <ligand>
        <name>Zn(2+)</name>
        <dbReference type="ChEBI" id="CHEBI:29105"/>
    </ligand>
</feature>
<dbReference type="InterPro" id="IPR017810">
    <property type="entry name" value="Mycothiol_biosynthesis_MshB"/>
</dbReference>
<feature type="region of interest" description="Disordered" evidence="5">
    <location>
        <begin position="279"/>
        <end position="310"/>
    </location>
</feature>
<feature type="binding site" evidence="4">
    <location>
        <position position="18"/>
    </location>
    <ligand>
        <name>Zn(2+)</name>
        <dbReference type="ChEBI" id="CHEBI:29105"/>
    </ligand>
</feature>
<dbReference type="HAMAP" id="MF_01696">
    <property type="entry name" value="MshB"/>
    <property type="match status" value="1"/>
</dbReference>
<evidence type="ECO:0000313" key="6">
    <source>
        <dbReference type="EMBL" id="RPA62325.1"/>
    </source>
</evidence>
<dbReference type="Gene3D" id="3.40.50.10320">
    <property type="entry name" value="LmbE-like"/>
    <property type="match status" value="1"/>
</dbReference>
<dbReference type="NCBIfam" id="TIGR03445">
    <property type="entry name" value="mycothiol_MshB"/>
    <property type="match status" value="1"/>
</dbReference>
<dbReference type="SUPFAM" id="SSF102588">
    <property type="entry name" value="LmbE-like"/>
    <property type="match status" value="1"/>
</dbReference>
<proteinExistence type="inferred from homology"/>
<dbReference type="GO" id="GO:0010125">
    <property type="term" value="P:mycothiol biosynthetic process"/>
    <property type="evidence" value="ECO:0007669"/>
    <property type="project" value="UniProtKB-UniRule"/>
</dbReference>
<comment type="caution">
    <text evidence="6">The sequence shown here is derived from an EMBL/GenBank/DDBJ whole genome shotgun (WGS) entry which is preliminary data.</text>
</comment>
<dbReference type="EMBL" id="RKMH01000006">
    <property type="protein sequence ID" value="RPA62325.1"/>
    <property type="molecule type" value="Genomic_DNA"/>
</dbReference>
<feature type="binding site" evidence="4">
    <location>
        <position position="159"/>
    </location>
    <ligand>
        <name>Zn(2+)</name>
        <dbReference type="ChEBI" id="CHEBI:29105"/>
    </ligand>
</feature>
<dbReference type="RefSeq" id="WP_123928908.1">
    <property type="nucleotide sequence ID" value="NZ_JBPSDP010000005.1"/>
</dbReference>
<dbReference type="InterPro" id="IPR024078">
    <property type="entry name" value="LmbE-like_dom_sf"/>
</dbReference>
<dbReference type="GO" id="GO:0035595">
    <property type="term" value="F:N-acetylglucosaminylinositol deacetylase activity"/>
    <property type="evidence" value="ECO:0007669"/>
    <property type="project" value="UniProtKB-EC"/>
</dbReference>
<comment type="cofactor">
    <cofactor evidence="4">
        <name>Zn(2+)</name>
        <dbReference type="ChEBI" id="CHEBI:29105"/>
    </cofactor>
    <text evidence="4">Binds 1 zinc ion per subunit.</text>
</comment>
<comment type="similarity">
    <text evidence="4">Belongs to the MshB deacetylase family.</text>
</comment>
<reference evidence="6 7" key="1">
    <citation type="submission" date="2018-11" db="EMBL/GenBank/DDBJ databases">
        <title>Draft genome sequence of Gordonia sp. RS15-1S isolated from rice stems.</title>
        <authorList>
            <person name="Muangham S."/>
        </authorList>
    </citation>
    <scope>NUCLEOTIDE SEQUENCE [LARGE SCALE GENOMIC DNA]</scope>
    <source>
        <strain evidence="6 7">RS15-1S</strain>
    </source>
</reference>
<dbReference type="PANTHER" id="PTHR12993:SF26">
    <property type="entry name" value="1D-MYO-INOSITOL 2-ACETAMIDO-2-DEOXY-ALPHA-D-GLUCOPYRANOSIDE DEACETYLASE"/>
    <property type="match status" value="1"/>
</dbReference>
<dbReference type="OrthoDB" id="158614at2"/>
<dbReference type="AlphaFoldDB" id="A0A3N4GJG9"/>
<keyword evidence="7" id="KW-1185">Reference proteome</keyword>
<dbReference type="EC" id="3.5.1.103" evidence="4"/>
<evidence type="ECO:0000256" key="5">
    <source>
        <dbReference type="SAM" id="MobiDB-lite"/>
    </source>
</evidence>
<feature type="compositionally biased region" description="Polar residues" evidence="5">
    <location>
        <begin position="280"/>
        <end position="299"/>
    </location>
</feature>
<protein>
    <recommendedName>
        <fullName evidence="4">1D-myo-inositol 2-acetamido-2-deoxy-alpha-D-glucopyranoside deacetylase</fullName>
        <shortName evidence="4">GlcNAc-Ins deacetylase</shortName>
        <ecNumber evidence="4">3.5.1.103</ecNumber>
    </recommendedName>
    <alternativeName>
        <fullName evidence="4">N-acetyl-1-D-myo-inositol-2-amino-2-deoxy-alpha-D-glucopyranoside deacetylase</fullName>
    </alternativeName>
</protein>
<keyword evidence="3 4" id="KW-0862">Zinc</keyword>
<dbReference type="Pfam" id="PF02585">
    <property type="entry name" value="PIG-L"/>
    <property type="match status" value="1"/>
</dbReference>
<accession>A0A3N4GJG9</accession>
<dbReference type="PANTHER" id="PTHR12993">
    <property type="entry name" value="N-ACETYLGLUCOSAMINYL-PHOSPHATIDYLINOSITOL DE-N-ACETYLASE-RELATED"/>
    <property type="match status" value="1"/>
</dbReference>
<gene>
    <name evidence="4 6" type="primary">mshB</name>
    <name evidence="6" type="ORF">EF294_10030</name>
</gene>
<feature type="region of interest" description="Disordered" evidence="5">
    <location>
        <begin position="87"/>
        <end position="119"/>
    </location>
</feature>
<keyword evidence="2 4" id="KW-0378">Hydrolase</keyword>
<evidence type="ECO:0000256" key="4">
    <source>
        <dbReference type="HAMAP-Rule" id="MF_01696"/>
    </source>
</evidence>
<evidence type="ECO:0000256" key="1">
    <source>
        <dbReference type="ARBA" id="ARBA00022723"/>
    </source>
</evidence>
<evidence type="ECO:0000256" key="2">
    <source>
        <dbReference type="ARBA" id="ARBA00022801"/>
    </source>
</evidence>
<name>A0A3N4GJG9_9ACTN</name>
<sequence length="310" mass="33118">MTEPSESAGRRLLLLHAHPDDETIMTGGTIARYLDEGVDVRVVTFTLGEEGEVIGDRWARLVADGGADQLGGYRILELTRALEALTPPGRPPLTPRFLGGAGRWRDSGMAGTPSAEHPRALAQGPFDTVVAALADEIAEFDPQVVVTYDAAGTYGHPDHMTVHEASVAAVPIASGRTGTDYLVYESVTEASALRAGLAAAADRVPDGWRMPHDAELPSYPDNRITTAIDIGGVYQRKVDALAVHATQVTVAPSRTEYALSNNILAPIFDVEHFILRSQAAEGSSNPAPNEPTARNSDLFTPQRRPAQARP</sequence>
<dbReference type="GO" id="GO:0008270">
    <property type="term" value="F:zinc ion binding"/>
    <property type="evidence" value="ECO:0007669"/>
    <property type="project" value="UniProtKB-UniRule"/>
</dbReference>
<dbReference type="InterPro" id="IPR003737">
    <property type="entry name" value="GlcNAc_PI_deacetylase-related"/>
</dbReference>
<organism evidence="6 7">
    <name type="scientific">Gordonia oryzae</name>
    <dbReference type="NCBI Taxonomy" id="2487349"/>
    <lineage>
        <taxon>Bacteria</taxon>
        <taxon>Bacillati</taxon>
        <taxon>Actinomycetota</taxon>
        <taxon>Actinomycetes</taxon>
        <taxon>Mycobacteriales</taxon>
        <taxon>Gordoniaceae</taxon>
        <taxon>Gordonia</taxon>
    </lineage>
</organism>
<evidence type="ECO:0000256" key="3">
    <source>
        <dbReference type="ARBA" id="ARBA00022833"/>
    </source>
</evidence>
<evidence type="ECO:0000313" key="7">
    <source>
        <dbReference type="Proteomes" id="UP000267536"/>
    </source>
</evidence>
<keyword evidence="1 4" id="KW-0479">Metal-binding</keyword>
<comment type="function">
    <text evidence="4">Catalyzes the deacetylation of 1D-myo-inositol 2-acetamido-2-deoxy-alpha-D-glucopyranoside (GlcNAc-Ins) in the mycothiol biosynthesis pathway.</text>
</comment>